<keyword evidence="1" id="KW-0472">Membrane</keyword>
<organism evidence="2">
    <name type="scientific">Candidatus Kentrum sp. LFY</name>
    <dbReference type="NCBI Taxonomy" id="2126342"/>
    <lineage>
        <taxon>Bacteria</taxon>
        <taxon>Pseudomonadati</taxon>
        <taxon>Pseudomonadota</taxon>
        <taxon>Gammaproteobacteria</taxon>
        <taxon>Candidatus Kentrum</taxon>
    </lineage>
</organism>
<sequence>MTERPGKKTCYLCGEPGADSKDHLPPKSLLPPASNRYLRITVPAHSKCNSAESADEEYLRDLIVPEAMQFGYKDVEMSYEKVWRAWSREGGWARYQRFLYDHVIVEMRTPEGLYAGKAVGIRPEVERVQRVGKKIVRGLIFHDSGAFITADSIVVAPLPTRDVPATKARDAAEPYWRALSNPACIHTMCGDHSAMRRIYIGHPSADGIVLESHFAIILWTLYFVASSVFLLDSVTKTDFAFAADISMGWSVPDRIRK</sequence>
<keyword evidence="1" id="KW-1133">Transmembrane helix</keyword>
<gene>
    <name evidence="2" type="ORF">BECKLFY1418A_GA0070994_11444</name>
</gene>
<keyword evidence="1" id="KW-0812">Transmembrane</keyword>
<dbReference type="AlphaFoldDB" id="A0A450V989"/>
<accession>A0A450V989</accession>
<evidence type="ECO:0000313" key="2">
    <source>
        <dbReference type="EMBL" id="VFK01373.1"/>
    </source>
</evidence>
<name>A0A450V989_9GAMM</name>
<evidence type="ECO:0000256" key="1">
    <source>
        <dbReference type="SAM" id="Phobius"/>
    </source>
</evidence>
<reference evidence="2" key="1">
    <citation type="submission" date="2019-02" db="EMBL/GenBank/DDBJ databases">
        <authorList>
            <person name="Gruber-Vodicka R. H."/>
            <person name="Seah K. B. B."/>
        </authorList>
    </citation>
    <scope>NUCLEOTIDE SEQUENCE</scope>
    <source>
        <strain evidence="2">BECK_M6</strain>
    </source>
</reference>
<evidence type="ECO:0008006" key="3">
    <source>
        <dbReference type="Google" id="ProtNLM"/>
    </source>
</evidence>
<proteinExistence type="predicted"/>
<protein>
    <recommendedName>
        <fullName evidence="3">HNH endonuclease</fullName>
    </recommendedName>
</protein>
<dbReference type="EMBL" id="CAADFH010000144">
    <property type="protein sequence ID" value="VFK01373.1"/>
    <property type="molecule type" value="Genomic_DNA"/>
</dbReference>
<feature type="transmembrane region" description="Helical" evidence="1">
    <location>
        <begin position="213"/>
        <end position="231"/>
    </location>
</feature>